<reference evidence="1" key="2">
    <citation type="submission" date="2014-03" db="EMBL/GenBank/DDBJ databases">
        <authorList>
            <person name="Genoscope - CEA"/>
        </authorList>
    </citation>
    <scope>NUCLEOTIDE SEQUENCE</scope>
</reference>
<gene>
    <name evidence="1" type="ORF">GSONMT00012824001</name>
</gene>
<dbReference type="EMBL" id="FR906153">
    <property type="protein sequence ID" value="CDQ83321.1"/>
    <property type="molecule type" value="Genomic_DNA"/>
</dbReference>
<dbReference type="Proteomes" id="UP000193380">
    <property type="component" value="Unassembled WGS sequence"/>
</dbReference>
<dbReference type="InterPro" id="IPR036397">
    <property type="entry name" value="RNaseH_sf"/>
</dbReference>
<evidence type="ECO:0000313" key="2">
    <source>
        <dbReference type="Proteomes" id="UP000193380"/>
    </source>
</evidence>
<reference evidence="1" key="1">
    <citation type="journal article" date="2014" name="Nat. Commun.">
        <title>The rainbow trout genome provides novel insights into evolution after whole-genome duplication in vertebrates.</title>
        <authorList>
            <person name="Berthelot C."/>
            <person name="Brunet F."/>
            <person name="Chalopin D."/>
            <person name="Juanchich A."/>
            <person name="Bernard M."/>
            <person name="Noel B."/>
            <person name="Bento P."/>
            <person name="Da Silva C."/>
            <person name="Labadie K."/>
            <person name="Alberti A."/>
            <person name="Aury J.M."/>
            <person name="Louis A."/>
            <person name="Dehais P."/>
            <person name="Bardou P."/>
            <person name="Montfort J."/>
            <person name="Klopp C."/>
            <person name="Cabau C."/>
            <person name="Gaspin C."/>
            <person name="Thorgaard G.H."/>
            <person name="Boussaha M."/>
            <person name="Quillet E."/>
            <person name="Guyomard R."/>
            <person name="Galiana D."/>
            <person name="Bobe J."/>
            <person name="Volff J.N."/>
            <person name="Genet C."/>
            <person name="Wincker P."/>
            <person name="Jaillon O."/>
            <person name="Roest Crollius H."/>
            <person name="Guiguen Y."/>
        </authorList>
    </citation>
    <scope>NUCLEOTIDE SEQUENCE [LARGE SCALE GENOMIC DNA]</scope>
</reference>
<name>A0A060XUZ2_ONCMY</name>
<sequence length="74" mass="8625">MPWPANILDLNPIEHVWDLLDRRVRARAIPPRNVREVIGALVEEWGIISQQELANLVQSMRRRCTAVLNGHTRY</sequence>
<dbReference type="AlphaFoldDB" id="A0A060XUZ2"/>
<protein>
    <recommendedName>
        <fullName evidence="3">Tc1-like transposase DDE domain-containing protein</fullName>
    </recommendedName>
</protein>
<dbReference type="Gene3D" id="3.30.420.10">
    <property type="entry name" value="Ribonuclease H-like superfamily/Ribonuclease H"/>
    <property type="match status" value="1"/>
</dbReference>
<dbReference type="PaxDb" id="8022-A0A060XUZ2"/>
<organism evidence="1 2">
    <name type="scientific">Oncorhynchus mykiss</name>
    <name type="common">Rainbow trout</name>
    <name type="synonym">Salmo gairdneri</name>
    <dbReference type="NCBI Taxonomy" id="8022"/>
    <lineage>
        <taxon>Eukaryota</taxon>
        <taxon>Metazoa</taxon>
        <taxon>Chordata</taxon>
        <taxon>Craniata</taxon>
        <taxon>Vertebrata</taxon>
        <taxon>Euteleostomi</taxon>
        <taxon>Actinopterygii</taxon>
        <taxon>Neopterygii</taxon>
        <taxon>Teleostei</taxon>
        <taxon>Protacanthopterygii</taxon>
        <taxon>Salmoniformes</taxon>
        <taxon>Salmonidae</taxon>
        <taxon>Salmoninae</taxon>
        <taxon>Oncorhynchus</taxon>
    </lineage>
</organism>
<evidence type="ECO:0000313" key="1">
    <source>
        <dbReference type="EMBL" id="CDQ83321.1"/>
    </source>
</evidence>
<proteinExistence type="predicted"/>
<dbReference type="STRING" id="8022.A0A060XUZ2"/>
<dbReference type="GO" id="GO:0003676">
    <property type="term" value="F:nucleic acid binding"/>
    <property type="evidence" value="ECO:0007669"/>
    <property type="project" value="InterPro"/>
</dbReference>
<evidence type="ECO:0008006" key="3">
    <source>
        <dbReference type="Google" id="ProtNLM"/>
    </source>
</evidence>
<accession>A0A060XUZ2</accession>